<protein>
    <submittedName>
        <fullName evidence="2">Helix-turn-helix domain-containing protein</fullName>
    </submittedName>
</protein>
<proteinExistence type="predicted"/>
<accession>A0ABV4WG84</accession>
<comment type="caution">
    <text evidence="2">The sequence shown here is derived from an EMBL/GenBank/DDBJ whole genome shotgun (WGS) entry which is preliminary data.</text>
</comment>
<gene>
    <name evidence="2" type="ORF">ACE1CA_06080</name>
</gene>
<dbReference type="InterPro" id="IPR010093">
    <property type="entry name" value="SinI_DNA-bd"/>
</dbReference>
<dbReference type="InterPro" id="IPR009061">
    <property type="entry name" value="DNA-bd_dom_put_sf"/>
</dbReference>
<keyword evidence="3" id="KW-1185">Reference proteome</keyword>
<dbReference type="NCBIfam" id="TIGR01764">
    <property type="entry name" value="excise"/>
    <property type="match status" value="1"/>
</dbReference>
<evidence type="ECO:0000313" key="3">
    <source>
        <dbReference type="Proteomes" id="UP001576780"/>
    </source>
</evidence>
<organism evidence="2 3">
    <name type="scientific">Floridaenema evergladense BLCC-F167</name>
    <dbReference type="NCBI Taxonomy" id="3153639"/>
    <lineage>
        <taxon>Bacteria</taxon>
        <taxon>Bacillati</taxon>
        <taxon>Cyanobacteriota</taxon>
        <taxon>Cyanophyceae</taxon>
        <taxon>Oscillatoriophycideae</taxon>
        <taxon>Aerosakkonematales</taxon>
        <taxon>Aerosakkonemataceae</taxon>
        <taxon>Floridanema</taxon>
        <taxon>Floridanema evergladense</taxon>
    </lineage>
</organism>
<dbReference type="SUPFAM" id="SSF46955">
    <property type="entry name" value="Putative DNA-binding domain"/>
    <property type="match status" value="1"/>
</dbReference>
<dbReference type="RefSeq" id="WP_413276531.1">
    <property type="nucleotide sequence ID" value="NZ_JBHFNT010000051.1"/>
</dbReference>
<dbReference type="EMBL" id="JBHFNT010000051">
    <property type="protein sequence ID" value="MFB2834085.1"/>
    <property type="molecule type" value="Genomic_DNA"/>
</dbReference>
<dbReference type="Proteomes" id="UP001576780">
    <property type="component" value="Unassembled WGS sequence"/>
</dbReference>
<sequence>MNKQEAADFLGVSVRALERYVSQGRISVRYEKGKTRPTANFDEQELEAFKQELNQPTYKPRQIPTPSQVEEDTALTHSGEVSEFGEITAIDKLAGIIEKLLQREFPSVPVADKLLLTISEAQALTGLSREILREAIATGELKAKVIGKGWKIKRSDLDKFIDELS</sequence>
<reference evidence="2 3" key="1">
    <citation type="submission" date="2024-09" db="EMBL/GenBank/DDBJ databases">
        <title>Floridaenema gen nov. (Aerosakkonemataceae, Aerosakkonematales ord. nov., Cyanobacteria) from benthic tropical and subtropical fresh waters, with the description of four new species.</title>
        <authorList>
            <person name="Moretto J.A."/>
            <person name="Berthold D.E."/>
            <person name="Lefler F.W."/>
            <person name="Huang I.-S."/>
            <person name="Laughinghouse H. IV."/>
        </authorList>
    </citation>
    <scope>NUCLEOTIDE SEQUENCE [LARGE SCALE GENOMIC DNA]</scope>
    <source>
        <strain evidence="2 3">BLCC-F167</strain>
    </source>
</reference>
<name>A0ABV4WG84_9CYAN</name>
<dbReference type="Pfam" id="PF12728">
    <property type="entry name" value="HTH_17"/>
    <property type="match status" value="1"/>
</dbReference>
<evidence type="ECO:0000259" key="1">
    <source>
        <dbReference type="Pfam" id="PF12728"/>
    </source>
</evidence>
<feature type="domain" description="Helix-turn-helix" evidence="1">
    <location>
        <begin position="115"/>
        <end position="163"/>
    </location>
</feature>
<dbReference type="InterPro" id="IPR041657">
    <property type="entry name" value="HTH_17"/>
</dbReference>
<evidence type="ECO:0000313" key="2">
    <source>
        <dbReference type="EMBL" id="MFB2834085.1"/>
    </source>
</evidence>